<dbReference type="EMBL" id="JWZT01005098">
    <property type="protein sequence ID" value="KII62147.1"/>
    <property type="molecule type" value="Genomic_DNA"/>
</dbReference>
<keyword evidence="2" id="KW-1185">Reference proteome</keyword>
<gene>
    <name evidence="1" type="ORF">RF11_07065</name>
</gene>
<proteinExistence type="predicted"/>
<evidence type="ECO:0000313" key="2">
    <source>
        <dbReference type="Proteomes" id="UP000031668"/>
    </source>
</evidence>
<dbReference type="AlphaFoldDB" id="A0A0C2IZD7"/>
<sequence length="101" mass="11639">MSQTRTFVILRIHCRIPSIISSVRLTNRSQVFQHLNTRFECTIHFKKLLCINVDEPIVKSGWEVVGHMIKINVTLYDLSRSQNALNDSLVIVEYSPIIVSL</sequence>
<accession>A0A0C2IZD7</accession>
<comment type="caution">
    <text evidence="1">The sequence shown here is derived from an EMBL/GenBank/DDBJ whole genome shotgun (WGS) entry which is preliminary data.</text>
</comment>
<organism evidence="1 2">
    <name type="scientific">Thelohanellus kitauei</name>
    <name type="common">Myxosporean</name>
    <dbReference type="NCBI Taxonomy" id="669202"/>
    <lineage>
        <taxon>Eukaryota</taxon>
        <taxon>Metazoa</taxon>
        <taxon>Cnidaria</taxon>
        <taxon>Myxozoa</taxon>
        <taxon>Myxosporea</taxon>
        <taxon>Bivalvulida</taxon>
        <taxon>Platysporina</taxon>
        <taxon>Myxobolidae</taxon>
        <taxon>Thelohanellus</taxon>
    </lineage>
</organism>
<reference evidence="1 2" key="1">
    <citation type="journal article" date="2014" name="Genome Biol. Evol.">
        <title>The genome of the myxosporean Thelohanellus kitauei shows adaptations to nutrient acquisition within its fish host.</title>
        <authorList>
            <person name="Yang Y."/>
            <person name="Xiong J."/>
            <person name="Zhou Z."/>
            <person name="Huo F."/>
            <person name="Miao W."/>
            <person name="Ran C."/>
            <person name="Liu Y."/>
            <person name="Zhang J."/>
            <person name="Feng J."/>
            <person name="Wang M."/>
            <person name="Wang M."/>
            <person name="Wang L."/>
            <person name="Yao B."/>
        </authorList>
    </citation>
    <scope>NUCLEOTIDE SEQUENCE [LARGE SCALE GENOMIC DNA]</scope>
    <source>
        <strain evidence="1">Wuqing</strain>
    </source>
</reference>
<name>A0A0C2IZD7_THEKT</name>
<dbReference type="Proteomes" id="UP000031668">
    <property type="component" value="Unassembled WGS sequence"/>
</dbReference>
<protein>
    <submittedName>
        <fullName evidence="1">Uncharacterized protein</fullName>
    </submittedName>
</protein>
<evidence type="ECO:0000313" key="1">
    <source>
        <dbReference type="EMBL" id="KII62147.1"/>
    </source>
</evidence>